<keyword evidence="7" id="KW-0051">Antiviral defense</keyword>
<sequence>MPTAISVAFGKTPTPPVEFSSMAALKTHLKISDKELLVIRKHRSKMYSHFIIPKKSGGVRFIDAPKPRLLYLQRRLLEVLVKMHKPRNPVHGFVRKRSAITNAEEHLNRKHVMNIDLKDFFPTITQDRVSSLLRILGIPSDVRAAILSICCANGRLPQGAPTSPVFSNMICLRMDRQLMGFCKTRRIKYSRYADDLTFSLYTAPHQLFSESVPSPGKLASSQISRELKSIILDNGFVLNEDKLRYFGPSSRKEVTGLIVSDFVNVPRKFVRNIRATIFDIEKNGFPAAQIKFSTLYRKTNPLSEHLRGKIV</sequence>
<dbReference type="PANTHER" id="PTHR34047">
    <property type="entry name" value="NUCLEAR INTRON MATURASE 1, MITOCHONDRIAL-RELATED"/>
    <property type="match status" value="1"/>
</dbReference>
<keyword evidence="4" id="KW-0479">Metal-binding</keyword>
<evidence type="ECO:0000313" key="11">
    <source>
        <dbReference type="EMBL" id="SCZ55587.1"/>
    </source>
</evidence>
<dbReference type="Proteomes" id="UP000198767">
    <property type="component" value="Unassembled WGS sequence"/>
</dbReference>
<evidence type="ECO:0000256" key="1">
    <source>
        <dbReference type="ARBA" id="ARBA00012493"/>
    </source>
</evidence>
<evidence type="ECO:0000259" key="10">
    <source>
        <dbReference type="PROSITE" id="PS50878"/>
    </source>
</evidence>
<dbReference type="SUPFAM" id="SSF56672">
    <property type="entry name" value="DNA/RNA polymerases"/>
    <property type="match status" value="1"/>
</dbReference>
<feature type="domain" description="Reverse transcriptase" evidence="10">
    <location>
        <begin position="33"/>
        <end position="259"/>
    </location>
</feature>
<evidence type="ECO:0000256" key="8">
    <source>
        <dbReference type="ARBA" id="ARBA00034120"/>
    </source>
</evidence>
<evidence type="ECO:0000256" key="2">
    <source>
        <dbReference type="ARBA" id="ARBA00022679"/>
    </source>
</evidence>
<dbReference type="GO" id="GO:0003723">
    <property type="term" value="F:RNA binding"/>
    <property type="evidence" value="ECO:0007669"/>
    <property type="project" value="InterPro"/>
</dbReference>
<organism evidence="11 12">
    <name type="scientific">Epibacterium ulvae</name>
    <dbReference type="NCBI Taxonomy" id="1156985"/>
    <lineage>
        <taxon>Bacteria</taxon>
        <taxon>Pseudomonadati</taxon>
        <taxon>Pseudomonadota</taxon>
        <taxon>Alphaproteobacteria</taxon>
        <taxon>Rhodobacterales</taxon>
        <taxon>Roseobacteraceae</taxon>
        <taxon>Epibacterium</taxon>
    </lineage>
</organism>
<evidence type="ECO:0000256" key="4">
    <source>
        <dbReference type="ARBA" id="ARBA00022723"/>
    </source>
</evidence>
<dbReference type="InterPro" id="IPR051083">
    <property type="entry name" value="GrpII_Intron_Splice-Mob/Def"/>
</dbReference>
<dbReference type="EMBL" id="FMWG01000002">
    <property type="protein sequence ID" value="SCZ55587.1"/>
    <property type="molecule type" value="Genomic_DNA"/>
</dbReference>
<dbReference type="Pfam" id="PF00078">
    <property type="entry name" value="RVT_1"/>
    <property type="match status" value="1"/>
</dbReference>
<gene>
    <name evidence="11" type="ORF">SAMN04488118_102442</name>
</gene>
<name>A0A1G5Q1Q1_9RHOB</name>
<dbReference type="GO" id="GO:0046872">
    <property type="term" value="F:metal ion binding"/>
    <property type="evidence" value="ECO:0007669"/>
    <property type="project" value="UniProtKB-KW"/>
</dbReference>
<dbReference type="AlphaFoldDB" id="A0A1G5Q1Q1"/>
<protein>
    <recommendedName>
        <fullName evidence="1">RNA-directed DNA polymerase</fullName>
        <ecNumber evidence="1">2.7.7.49</ecNumber>
    </recommendedName>
</protein>
<dbReference type="GO" id="GO:0003964">
    <property type="term" value="F:RNA-directed DNA polymerase activity"/>
    <property type="evidence" value="ECO:0007669"/>
    <property type="project" value="UniProtKB-KW"/>
</dbReference>
<proteinExistence type="inferred from homology"/>
<comment type="similarity">
    <text evidence="8">Belongs to the bacterial reverse transcriptase family.</text>
</comment>
<evidence type="ECO:0000256" key="7">
    <source>
        <dbReference type="ARBA" id="ARBA00023118"/>
    </source>
</evidence>
<keyword evidence="2" id="KW-0808">Transferase</keyword>
<dbReference type="InterPro" id="IPR000477">
    <property type="entry name" value="RT_dom"/>
</dbReference>
<dbReference type="RefSeq" id="WP_139163167.1">
    <property type="nucleotide sequence ID" value="NZ_FMWG01000002.1"/>
</dbReference>
<dbReference type="EC" id="2.7.7.49" evidence="1"/>
<keyword evidence="3" id="KW-0548">Nucleotidyltransferase</keyword>
<evidence type="ECO:0000256" key="9">
    <source>
        <dbReference type="ARBA" id="ARBA00048173"/>
    </source>
</evidence>
<keyword evidence="6 11" id="KW-0695">RNA-directed DNA polymerase</keyword>
<dbReference type="PANTHER" id="PTHR34047:SF7">
    <property type="entry name" value="RNA-DIRECTED DNA POLYMERASE"/>
    <property type="match status" value="1"/>
</dbReference>
<dbReference type="PRINTS" id="PR00866">
    <property type="entry name" value="RNADNAPOLMS"/>
</dbReference>
<evidence type="ECO:0000256" key="5">
    <source>
        <dbReference type="ARBA" id="ARBA00022842"/>
    </source>
</evidence>
<reference evidence="11 12" key="1">
    <citation type="submission" date="2016-10" db="EMBL/GenBank/DDBJ databases">
        <authorList>
            <person name="de Groot N.N."/>
        </authorList>
    </citation>
    <scope>NUCLEOTIDE SEQUENCE [LARGE SCALE GENOMIC DNA]</scope>
    <source>
        <strain evidence="11 12">U95</strain>
    </source>
</reference>
<dbReference type="CDD" id="cd03487">
    <property type="entry name" value="RT_Bac_retron_II"/>
    <property type="match status" value="1"/>
</dbReference>
<keyword evidence="5" id="KW-0460">Magnesium</keyword>
<comment type="catalytic activity">
    <reaction evidence="9">
        <text>DNA(n) + a 2'-deoxyribonucleoside 5'-triphosphate = DNA(n+1) + diphosphate</text>
        <dbReference type="Rhea" id="RHEA:22508"/>
        <dbReference type="Rhea" id="RHEA-COMP:17339"/>
        <dbReference type="Rhea" id="RHEA-COMP:17340"/>
        <dbReference type="ChEBI" id="CHEBI:33019"/>
        <dbReference type="ChEBI" id="CHEBI:61560"/>
        <dbReference type="ChEBI" id="CHEBI:173112"/>
        <dbReference type="EC" id="2.7.7.49"/>
    </reaction>
</comment>
<evidence type="ECO:0000313" key="12">
    <source>
        <dbReference type="Proteomes" id="UP000198767"/>
    </source>
</evidence>
<dbReference type="PROSITE" id="PS50878">
    <property type="entry name" value="RT_POL"/>
    <property type="match status" value="1"/>
</dbReference>
<dbReference type="GO" id="GO:0051607">
    <property type="term" value="P:defense response to virus"/>
    <property type="evidence" value="ECO:0007669"/>
    <property type="project" value="UniProtKB-KW"/>
</dbReference>
<evidence type="ECO:0000256" key="6">
    <source>
        <dbReference type="ARBA" id="ARBA00022918"/>
    </source>
</evidence>
<dbReference type="InterPro" id="IPR043502">
    <property type="entry name" value="DNA/RNA_pol_sf"/>
</dbReference>
<dbReference type="InterPro" id="IPR000123">
    <property type="entry name" value="Reverse_transcriptase_msDNA"/>
</dbReference>
<evidence type="ECO:0000256" key="3">
    <source>
        <dbReference type="ARBA" id="ARBA00022695"/>
    </source>
</evidence>
<accession>A0A1G5Q1Q1</accession>
<keyword evidence="12" id="KW-1185">Reference proteome</keyword>
<dbReference type="OrthoDB" id="7055795at2"/>